<evidence type="ECO:0000313" key="3">
    <source>
        <dbReference type="EMBL" id="KAF2309247.1"/>
    </source>
</evidence>
<proteinExistence type="predicted"/>
<accession>A0A6A6M8S6</accession>
<dbReference type="SUPFAM" id="SSF52058">
    <property type="entry name" value="L domain-like"/>
    <property type="match status" value="1"/>
</dbReference>
<dbReference type="EMBL" id="JAAGAX010000006">
    <property type="protein sequence ID" value="KAF2309247.1"/>
    <property type="molecule type" value="Genomic_DNA"/>
</dbReference>
<protein>
    <recommendedName>
        <fullName evidence="5">NB-ARC domain-containing protein</fullName>
    </recommendedName>
</protein>
<evidence type="ECO:0000313" key="4">
    <source>
        <dbReference type="Proteomes" id="UP000467840"/>
    </source>
</evidence>
<gene>
    <name evidence="3" type="ORF">GH714_001360</name>
</gene>
<dbReference type="PANTHER" id="PTHR16083:SF86">
    <property type="entry name" value="DISEASE RESISTANCE PROTEIN TAO1-LIKE"/>
    <property type="match status" value="1"/>
</dbReference>
<evidence type="ECO:0000256" key="2">
    <source>
        <dbReference type="ARBA" id="ARBA00022737"/>
    </source>
</evidence>
<organism evidence="3 4">
    <name type="scientific">Hevea brasiliensis</name>
    <name type="common">Para rubber tree</name>
    <name type="synonym">Siphonia brasiliensis</name>
    <dbReference type="NCBI Taxonomy" id="3981"/>
    <lineage>
        <taxon>Eukaryota</taxon>
        <taxon>Viridiplantae</taxon>
        <taxon>Streptophyta</taxon>
        <taxon>Embryophyta</taxon>
        <taxon>Tracheophyta</taxon>
        <taxon>Spermatophyta</taxon>
        <taxon>Magnoliopsida</taxon>
        <taxon>eudicotyledons</taxon>
        <taxon>Gunneridae</taxon>
        <taxon>Pentapetalae</taxon>
        <taxon>rosids</taxon>
        <taxon>fabids</taxon>
        <taxon>Malpighiales</taxon>
        <taxon>Euphorbiaceae</taxon>
        <taxon>Crotonoideae</taxon>
        <taxon>Micrandreae</taxon>
        <taxon>Hevea</taxon>
    </lineage>
</organism>
<sequence length="283" mass="31794">MSLYVKEREVREALHSGRPLCVLMYKESFPWLKILGLSHSHLLTTTPDFTGLPGLESLLLKDRINLAKIGKSIRHLRRLVLLNLEGCIKLGKLPDTIADLKSLEELYLTGCSELNVLPKELAQMESLTVFFAGGITLNKLSFSSRDVREPWSWLSGREVPESTMFSFAFLPRSLTHLILPHCNLSDDDFPTDLHLPSLKHLVLRDNSIRTIPAEILGGLSLPSLEYPDLSRCNSLDVIVQVPINIEELYLIKRRPITRLSDLLSVGLEDISGGRGSLASYENR</sequence>
<dbReference type="Gene3D" id="3.80.10.10">
    <property type="entry name" value="Ribonuclease Inhibitor"/>
    <property type="match status" value="2"/>
</dbReference>
<evidence type="ECO:0008006" key="5">
    <source>
        <dbReference type="Google" id="ProtNLM"/>
    </source>
</evidence>
<evidence type="ECO:0000256" key="1">
    <source>
        <dbReference type="ARBA" id="ARBA00022614"/>
    </source>
</evidence>
<dbReference type="InterPro" id="IPR001611">
    <property type="entry name" value="Leu-rich_rpt"/>
</dbReference>
<name>A0A6A6M8S6_HEVBR</name>
<dbReference type="InterPro" id="IPR003591">
    <property type="entry name" value="Leu-rich_rpt_typical-subtyp"/>
</dbReference>
<keyword evidence="4" id="KW-1185">Reference proteome</keyword>
<dbReference type="InterPro" id="IPR032675">
    <property type="entry name" value="LRR_dom_sf"/>
</dbReference>
<dbReference type="AlphaFoldDB" id="A0A6A6M8S6"/>
<dbReference type="SMART" id="SM00369">
    <property type="entry name" value="LRR_TYP"/>
    <property type="match status" value="2"/>
</dbReference>
<keyword evidence="1" id="KW-0433">Leucine-rich repeat</keyword>
<keyword evidence="2" id="KW-0677">Repeat</keyword>
<comment type="caution">
    <text evidence="3">The sequence shown here is derived from an EMBL/GenBank/DDBJ whole genome shotgun (WGS) entry which is preliminary data.</text>
</comment>
<dbReference type="Proteomes" id="UP000467840">
    <property type="component" value="Chromosome 14"/>
</dbReference>
<dbReference type="Pfam" id="PF00560">
    <property type="entry name" value="LRR_1"/>
    <property type="match status" value="1"/>
</dbReference>
<reference evidence="3 4" key="1">
    <citation type="journal article" date="2020" name="Mol. Plant">
        <title>The Chromosome-Based Rubber Tree Genome Provides New Insights into Spurge Genome Evolution and Rubber Biosynthesis.</title>
        <authorList>
            <person name="Liu J."/>
            <person name="Shi C."/>
            <person name="Shi C.C."/>
            <person name="Li W."/>
            <person name="Zhang Q.J."/>
            <person name="Zhang Y."/>
            <person name="Li K."/>
            <person name="Lu H.F."/>
            <person name="Shi C."/>
            <person name="Zhu S.T."/>
            <person name="Xiao Z.Y."/>
            <person name="Nan H."/>
            <person name="Yue Y."/>
            <person name="Zhu X.G."/>
            <person name="Wu Y."/>
            <person name="Hong X.N."/>
            <person name="Fan G.Y."/>
            <person name="Tong Y."/>
            <person name="Zhang D."/>
            <person name="Mao C.L."/>
            <person name="Liu Y.L."/>
            <person name="Hao S.J."/>
            <person name="Liu W.Q."/>
            <person name="Lv M.Q."/>
            <person name="Zhang H.B."/>
            <person name="Liu Y."/>
            <person name="Hu-Tang G.R."/>
            <person name="Wang J.P."/>
            <person name="Wang J.H."/>
            <person name="Sun Y.H."/>
            <person name="Ni S.B."/>
            <person name="Chen W.B."/>
            <person name="Zhang X.C."/>
            <person name="Jiao Y.N."/>
            <person name="Eichler E.E."/>
            <person name="Li G.H."/>
            <person name="Liu X."/>
            <person name="Gao L.Z."/>
        </authorList>
    </citation>
    <scope>NUCLEOTIDE SEQUENCE [LARGE SCALE GENOMIC DNA]</scope>
    <source>
        <strain evidence="4">cv. GT1</strain>
        <tissue evidence="3">Leaf</tissue>
    </source>
</reference>
<dbReference type="PANTHER" id="PTHR16083">
    <property type="entry name" value="LEUCINE RICH REPEAT CONTAINING PROTEIN"/>
    <property type="match status" value="1"/>
</dbReference>